<feature type="region of interest" description="Disordered" evidence="1">
    <location>
        <begin position="1"/>
        <end position="28"/>
    </location>
</feature>
<proteinExistence type="predicted"/>
<dbReference type="EMBL" id="FOJU01000003">
    <property type="protein sequence ID" value="SFB00723.1"/>
    <property type="molecule type" value="Genomic_DNA"/>
</dbReference>
<evidence type="ECO:0000313" key="2">
    <source>
        <dbReference type="EMBL" id="SFB00723.1"/>
    </source>
</evidence>
<dbReference type="AlphaFoldDB" id="A0A1I0XL84"/>
<sequence>MMGIFANTFRTATRTDQPLRTEPRPEQTEAHRIWVRRVLSVSVWRTGPRTGA</sequence>
<gene>
    <name evidence="2" type="ORF">SAMN05421688_2316</name>
</gene>
<evidence type="ECO:0000313" key="3">
    <source>
        <dbReference type="Proteomes" id="UP000198796"/>
    </source>
</evidence>
<reference evidence="2 3" key="1">
    <citation type="submission" date="2016-10" db="EMBL/GenBank/DDBJ databases">
        <authorList>
            <person name="de Groot N.N."/>
        </authorList>
    </citation>
    <scope>NUCLEOTIDE SEQUENCE [LARGE SCALE GENOMIC DNA]</scope>
    <source>
        <strain evidence="2 3">DSM 29316</strain>
    </source>
</reference>
<protein>
    <submittedName>
        <fullName evidence="2">Uncharacterized protein</fullName>
    </submittedName>
</protein>
<keyword evidence="3" id="KW-1185">Reference proteome</keyword>
<feature type="compositionally biased region" description="Basic and acidic residues" evidence="1">
    <location>
        <begin position="17"/>
        <end position="28"/>
    </location>
</feature>
<organism evidence="2 3">
    <name type="scientific">Poseidonocella pacifica</name>
    <dbReference type="NCBI Taxonomy" id="871651"/>
    <lineage>
        <taxon>Bacteria</taxon>
        <taxon>Pseudomonadati</taxon>
        <taxon>Pseudomonadota</taxon>
        <taxon>Alphaproteobacteria</taxon>
        <taxon>Rhodobacterales</taxon>
        <taxon>Roseobacteraceae</taxon>
        <taxon>Poseidonocella</taxon>
    </lineage>
</organism>
<evidence type="ECO:0000256" key="1">
    <source>
        <dbReference type="SAM" id="MobiDB-lite"/>
    </source>
</evidence>
<dbReference type="Proteomes" id="UP000198796">
    <property type="component" value="Unassembled WGS sequence"/>
</dbReference>
<name>A0A1I0XL84_9RHOB</name>
<accession>A0A1I0XL84</accession>